<feature type="transmembrane region" description="Helical" evidence="2">
    <location>
        <begin position="130"/>
        <end position="153"/>
    </location>
</feature>
<evidence type="ECO:0000256" key="1">
    <source>
        <dbReference type="SAM" id="MobiDB-lite"/>
    </source>
</evidence>
<accession>A0ABQ4WSU8</accession>
<keyword evidence="2" id="KW-0812">Transmembrane</keyword>
<evidence type="ECO:0000313" key="3">
    <source>
        <dbReference type="EMBL" id="GJS55863.1"/>
    </source>
</evidence>
<dbReference type="EMBL" id="BQNB010008897">
    <property type="protein sequence ID" value="GJS55863.1"/>
    <property type="molecule type" value="Genomic_DNA"/>
</dbReference>
<feature type="transmembrane region" description="Helical" evidence="2">
    <location>
        <begin position="77"/>
        <end position="96"/>
    </location>
</feature>
<feature type="region of interest" description="Disordered" evidence="1">
    <location>
        <begin position="578"/>
        <end position="597"/>
    </location>
</feature>
<organism evidence="3 4">
    <name type="scientific">Tanacetum coccineum</name>
    <dbReference type="NCBI Taxonomy" id="301880"/>
    <lineage>
        <taxon>Eukaryota</taxon>
        <taxon>Viridiplantae</taxon>
        <taxon>Streptophyta</taxon>
        <taxon>Embryophyta</taxon>
        <taxon>Tracheophyta</taxon>
        <taxon>Spermatophyta</taxon>
        <taxon>Magnoliopsida</taxon>
        <taxon>eudicotyledons</taxon>
        <taxon>Gunneridae</taxon>
        <taxon>Pentapetalae</taxon>
        <taxon>asterids</taxon>
        <taxon>campanulids</taxon>
        <taxon>Asterales</taxon>
        <taxon>Asteraceae</taxon>
        <taxon>Asteroideae</taxon>
        <taxon>Anthemideae</taxon>
        <taxon>Anthemidinae</taxon>
        <taxon>Tanacetum</taxon>
    </lineage>
</organism>
<protein>
    <submittedName>
        <fullName evidence="3">Zf-CCHC domain-containing protein</fullName>
    </submittedName>
</protein>
<reference evidence="3" key="2">
    <citation type="submission" date="2022-01" db="EMBL/GenBank/DDBJ databases">
        <authorList>
            <person name="Yamashiro T."/>
            <person name="Shiraishi A."/>
            <person name="Satake H."/>
            <person name="Nakayama K."/>
        </authorList>
    </citation>
    <scope>NUCLEOTIDE SEQUENCE</scope>
</reference>
<proteinExistence type="predicted"/>
<keyword evidence="2" id="KW-1133">Transmembrane helix</keyword>
<keyword evidence="2" id="KW-0472">Membrane</keyword>
<dbReference type="Proteomes" id="UP001151760">
    <property type="component" value="Unassembled WGS sequence"/>
</dbReference>
<dbReference type="SUPFAM" id="SSF57756">
    <property type="entry name" value="Retrovirus zinc finger-like domains"/>
    <property type="match status" value="1"/>
</dbReference>
<reference evidence="3" key="1">
    <citation type="journal article" date="2022" name="Int. J. Mol. Sci.">
        <title>Draft Genome of Tanacetum Coccineum: Genomic Comparison of Closely Related Tanacetum-Family Plants.</title>
        <authorList>
            <person name="Yamashiro T."/>
            <person name="Shiraishi A."/>
            <person name="Nakayama K."/>
            <person name="Satake H."/>
        </authorList>
    </citation>
    <scope>NUCLEOTIDE SEQUENCE</scope>
</reference>
<evidence type="ECO:0000313" key="4">
    <source>
        <dbReference type="Proteomes" id="UP001151760"/>
    </source>
</evidence>
<keyword evidence="4" id="KW-1185">Reference proteome</keyword>
<sequence length="660" mass="71187">MKTHTSSDNKLTKDEECESVDSTKCRGMIVRFLFVPNSYAIPIGNGFVKVANMSLPKFVSWRDLSPSFKKFLKAREIKFVVALLSLNAGGSLLNLVELKGFGGGAGEFCGVGGGEYILRLWGGEGGEGGFGGGCMGLGSYGVGGLGVVLWLWGRGIGLLVRSRLRCCAVGGGVKELGVCGLDCGGGGLSGVGWGVRGVVGGLFGGGWGFWGFSGCSLGGGMLWGLCCGLGWLECGGHAADGDLRVRLVGRLRDEVRVCGDVWGWGFICADERGYSGGMGVLARCVVLWGVAYAVAEEGLMGFWGTRVGVEGKVFGCDLVEVWGVVNWWEVRLDWVVIGDVVWGVWVEWSLVWLRKRGECVGGAFLVCLGLFGDSFKYVVGSGEFFAGLELELVGGRGVVWLVGCGGVVYWVWENVGGGAWWGSGEKSGVNVRCRGVTGVRFIIDGEVDFGREGLESERGVGDVVGGLRGEEVDWCAGCGHGWDGLVFGGGAIKESKYLTSLSLDELIENLKVHEMIIKKDSEIVKAKGERKSLALKDKKESSDEECSNSRSEDKEYAMAVRDFKNFFKRRGRFVRQPRNDKKTFQRSRDDKNEKSDRKCFRCGDLNHLIGECLKPPKDKNQRAFVGGSWSDSGEEDDEKAKDETCLVTQASNEICLGVCT</sequence>
<comment type="caution">
    <text evidence="3">The sequence shown here is derived from an EMBL/GenBank/DDBJ whole genome shotgun (WGS) entry which is preliminary data.</text>
</comment>
<name>A0ABQ4WSU8_9ASTR</name>
<dbReference type="InterPro" id="IPR036875">
    <property type="entry name" value="Znf_CCHC_sf"/>
</dbReference>
<gene>
    <name evidence="3" type="ORF">Tco_0629225</name>
</gene>
<evidence type="ECO:0000256" key="2">
    <source>
        <dbReference type="SAM" id="Phobius"/>
    </source>
</evidence>